<comment type="caution">
    <text evidence="1">The sequence shown here is derived from an EMBL/GenBank/DDBJ whole genome shotgun (WGS) entry which is preliminary data.</text>
</comment>
<dbReference type="VEuPathDB" id="FungiDB:MMYC01_209898"/>
<dbReference type="EMBL" id="LCTW02000507">
    <property type="protein sequence ID" value="KXX73254.1"/>
    <property type="molecule type" value="Genomic_DNA"/>
</dbReference>
<dbReference type="AlphaFoldDB" id="A0A175VR72"/>
<reference evidence="1 2" key="1">
    <citation type="journal article" date="2016" name="Genome Announc.">
        <title>Genome Sequence of Madurella mycetomatis mm55, Isolated from a Human Mycetoma Case in Sudan.</title>
        <authorList>
            <person name="Smit S."/>
            <person name="Derks M.F."/>
            <person name="Bervoets S."/>
            <person name="Fahal A."/>
            <person name="van Leeuwen W."/>
            <person name="van Belkum A."/>
            <person name="van de Sande W.W."/>
        </authorList>
    </citation>
    <scope>NUCLEOTIDE SEQUENCE [LARGE SCALE GENOMIC DNA]</scope>
    <source>
        <strain evidence="2">mm55</strain>
    </source>
</reference>
<proteinExistence type="predicted"/>
<dbReference type="Proteomes" id="UP000078237">
    <property type="component" value="Unassembled WGS sequence"/>
</dbReference>
<accession>A0A175VR72</accession>
<organism evidence="1 2">
    <name type="scientific">Madurella mycetomatis</name>
    <dbReference type="NCBI Taxonomy" id="100816"/>
    <lineage>
        <taxon>Eukaryota</taxon>
        <taxon>Fungi</taxon>
        <taxon>Dikarya</taxon>
        <taxon>Ascomycota</taxon>
        <taxon>Pezizomycotina</taxon>
        <taxon>Sordariomycetes</taxon>
        <taxon>Sordariomycetidae</taxon>
        <taxon>Sordariales</taxon>
        <taxon>Sordariales incertae sedis</taxon>
        <taxon>Madurella</taxon>
    </lineage>
</organism>
<evidence type="ECO:0000313" key="1">
    <source>
        <dbReference type="EMBL" id="KXX73254.1"/>
    </source>
</evidence>
<name>A0A175VR72_9PEZI</name>
<keyword evidence="2" id="KW-1185">Reference proteome</keyword>
<evidence type="ECO:0000313" key="2">
    <source>
        <dbReference type="Proteomes" id="UP000078237"/>
    </source>
</evidence>
<sequence length="103" mass="11648">MSEKAAPQTSAGQSQSGPAYVEYPDYTDIREINFVALAHAFVTKSLTEGKTLPMIRSEKMWELYQEPTKTAQNMYNRQLYAAIIDLVNAILISTPRSQYIRGE</sequence>
<gene>
    <name evidence="1" type="ORF">MMYC01_209898</name>
</gene>
<protein>
    <submittedName>
        <fullName evidence="1">Uncharacterized protein</fullName>
    </submittedName>
</protein>